<feature type="transmembrane region" description="Helical" evidence="5">
    <location>
        <begin position="207"/>
        <end position="229"/>
    </location>
</feature>
<dbReference type="PANTHER" id="PTHR10671">
    <property type="entry name" value="EPITHELIAL MEMBRANE PROTEIN-RELATED"/>
    <property type="match status" value="1"/>
</dbReference>
<gene>
    <name evidence="6" type="ORF">g.27528</name>
</gene>
<name>A0A1B6G9P5_9HEMI</name>
<sequence length="296" mass="33504">ENAQKTMAQLQTQSPSSNSCASSAVSVISERTKSIRNQYFFERRLLFFCTILVGVAILVWVISISTHFWFVIDGGDGIWINETKRYFLKSHSGLFKLCRMAKTNASSNAVTTPPPAILEGDEVTTQVLNTTGAVHQVVKMYRRCKYHDVFPSEAKVKGDPMLDMAILNYTRTEIMFSIISLCVMIMGLFFSIYTFNNPRYTFKRLAGGIHFISALSVFVVIEILMQSIAYEKEFLPVVHPPKATHSYGYSYMLAWIVFLMNLLAGCSFMWYSKKRKGDKAPNEEVAMADEPTIIGR</sequence>
<evidence type="ECO:0000256" key="2">
    <source>
        <dbReference type="ARBA" id="ARBA00022692"/>
    </source>
</evidence>
<reference evidence="6" key="1">
    <citation type="submission" date="2015-11" db="EMBL/GenBank/DDBJ databases">
        <title>De novo transcriptome assembly of four potential Pierce s Disease insect vectors from Arizona vineyards.</title>
        <authorList>
            <person name="Tassone E.E."/>
        </authorList>
    </citation>
    <scope>NUCLEOTIDE SEQUENCE</scope>
</reference>
<feature type="transmembrane region" description="Helical" evidence="5">
    <location>
        <begin position="174"/>
        <end position="195"/>
    </location>
</feature>
<keyword evidence="3 5" id="KW-1133">Transmembrane helix</keyword>
<evidence type="ECO:0000256" key="5">
    <source>
        <dbReference type="SAM" id="Phobius"/>
    </source>
</evidence>
<dbReference type="InterPro" id="IPR004031">
    <property type="entry name" value="PMP22/EMP/MP20/Claudin"/>
</dbReference>
<evidence type="ECO:0000313" key="6">
    <source>
        <dbReference type="EMBL" id="JAS59156.1"/>
    </source>
</evidence>
<proteinExistence type="predicted"/>
<feature type="non-terminal residue" evidence="6">
    <location>
        <position position="1"/>
    </location>
</feature>
<keyword evidence="4 5" id="KW-0472">Membrane</keyword>
<dbReference type="InterPro" id="IPR050579">
    <property type="entry name" value="PMP-22/EMP/MP20-like"/>
</dbReference>
<dbReference type="GO" id="GO:0005886">
    <property type="term" value="C:plasma membrane"/>
    <property type="evidence" value="ECO:0007669"/>
    <property type="project" value="TreeGrafter"/>
</dbReference>
<evidence type="ECO:0000256" key="3">
    <source>
        <dbReference type="ARBA" id="ARBA00022989"/>
    </source>
</evidence>
<comment type="subcellular location">
    <subcellularLocation>
        <location evidence="1">Membrane</location>
        <topology evidence="1">Multi-pass membrane protein</topology>
    </subcellularLocation>
</comment>
<keyword evidence="2 5" id="KW-0812">Transmembrane</keyword>
<feature type="transmembrane region" description="Helical" evidence="5">
    <location>
        <begin position="249"/>
        <end position="271"/>
    </location>
</feature>
<protein>
    <submittedName>
        <fullName evidence="6">Uncharacterized protein</fullName>
    </submittedName>
</protein>
<organism evidence="6">
    <name type="scientific">Cuerna arida</name>
    <dbReference type="NCBI Taxonomy" id="1464854"/>
    <lineage>
        <taxon>Eukaryota</taxon>
        <taxon>Metazoa</taxon>
        <taxon>Ecdysozoa</taxon>
        <taxon>Arthropoda</taxon>
        <taxon>Hexapoda</taxon>
        <taxon>Insecta</taxon>
        <taxon>Pterygota</taxon>
        <taxon>Neoptera</taxon>
        <taxon>Paraneoptera</taxon>
        <taxon>Hemiptera</taxon>
        <taxon>Auchenorrhyncha</taxon>
        <taxon>Membracoidea</taxon>
        <taxon>Cicadellidae</taxon>
        <taxon>Cicadellinae</taxon>
        <taxon>Proconiini</taxon>
        <taxon>Cuerna</taxon>
    </lineage>
</organism>
<evidence type="ECO:0000256" key="1">
    <source>
        <dbReference type="ARBA" id="ARBA00004141"/>
    </source>
</evidence>
<accession>A0A1B6G9P5</accession>
<dbReference type="Gene3D" id="1.20.140.150">
    <property type="match status" value="1"/>
</dbReference>
<feature type="transmembrane region" description="Helical" evidence="5">
    <location>
        <begin position="45"/>
        <end position="72"/>
    </location>
</feature>
<dbReference type="Pfam" id="PF13903">
    <property type="entry name" value="Claudin_2"/>
    <property type="match status" value="1"/>
</dbReference>
<dbReference type="AlphaFoldDB" id="A0A1B6G9P5"/>
<evidence type="ECO:0000256" key="4">
    <source>
        <dbReference type="ARBA" id="ARBA00023136"/>
    </source>
</evidence>
<dbReference type="EMBL" id="GECZ01010613">
    <property type="protein sequence ID" value="JAS59156.1"/>
    <property type="molecule type" value="Transcribed_RNA"/>
</dbReference>
<dbReference type="PANTHER" id="PTHR10671:SF110">
    <property type="entry name" value="FI18012P1"/>
    <property type="match status" value="1"/>
</dbReference>